<dbReference type="Proteomes" id="UP000188276">
    <property type="component" value="Unassembled WGS sequence"/>
</dbReference>
<dbReference type="GO" id="GO:0005737">
    <property type="term" value="C:cytoplasm"/>
    <property type="evidence" value="ECO:0007669"/>
    <property type="project" value="TreeGrafter"/>
</dbReference>
<dbReference type="SUPFAM" id="SSF53720">
    <property type="entry name" value="ALDH-like"/>
    <property type="match status" value="1"/>
</dbReference>
<feature type="active site" evidence="5">
    <location>
        <position position="264"/>
    </location>
</feature>
<dbReference type="InterPro" id="IPR015590">
    <property type="entry name" value="Aldehyde_DH_dom"/>
</dbReference>
<dbReference type="GO" id="GO:0004029">
    <property type="term" value="F:aldehyde dehydrogenase (NAD+) activity"/>
    <property type="evidence" value="ECO:0007669"/>
    <property type="project" value="TreeGrafter"/>
</dbReference>
<name>A0A1R4LNV8_VIBR1</name>
<keyword evidence="2 4" id="KW-0560">Oxidoreductase</keyword>
<dbReference type="CDD" id="cd07133">
    <property type="entry name" value="ALDH_CALDH_CalB"/>
    <property type="match status" value="1"/>
</dbReference>
<evidence type="ECO:0000313" key="10">
    <source>
        <dbReference type="Proteomes" id="UP000188276"/>
    </source>
</evidence>
<evidence type="ECO:0000256" key="2">
    <source>
        <dbReference type="ARBA" id="ARBA00023002"/>
    </source>
</evidence>
<keyword evidence="3" id="KW-0520">NAD</keyword>
<dbReference type="AlphaFoldDB" id="A0A1R4LNV8"/>
<dbReference type="PIRSF" id="PIRSF036492">
    <property type="entry name" value="ALDH"/>
    <property type="match status" value="1"/>
</dbReference>
<dbReference type="FunFam" id="3.40.309.10:FF:000003">
    <property type="entry name" value="Aldehyde dehydrogenase"/>
    <property type="match status" value="1"/>
</dbReference>
<organism evidence="9 10">
    <name type="scientific">Vibrio ruber (strain DSM 16370 / JCM 11486 / BCRC 17186 / CECT 7878 / LMG 23124 / VR1)</name>
    <dbReference type="NCBI Taxonomy" id="1123498"/>
    <lineage>
        <taxon>Bacteria</taxon>
        <taxon>Pseudomonadati</taxon>
        <taxon>Pseudomonadota</taxon>
        <taxon>Gammaproteobacteria</taxon>
        <taxon>Vibrionales</taxon>
        <taxon>Vibrionaceae</taxon>
        <taxon>Vibrio</taxon>
    </lineage>
</organism>
<accession>A0A1R4LNV8</accession>
<dbReference type="PANTHER" id="PTHR43570">
    <property type="entry name" value="ALDEHYDE DEHYDROGENASE"/>
    <property type="match status" value="1"/>
</dbReference>
<dbReference type="PANTHER" id="PTHR43570:SF20">
    <property type="entry name" value="ALDEHYDE DEHYDROGENASE ALDX-RELATED"/>
    <property type="match status" value="1"/>
</dbReference>
<dbReference type="InterPro" id="IPR016161">
    <property type="entry name" value="Ald_DH/histidinol_DH"/>
</dbReference>
<comment type="similarity">
    <text evidence="1 4 7">Belongs to the aldehyde dehydrogenase family.</text>
</comment>
<evidence type="ECO:0000256" key="1">
    <source>
        <dbReference type="ARBA" id="ARBA00009986"/>
    </source>
</evidence>
<keyword evidence="10" id="KW-1185">Reference proteome</keyword>
<reference evidence="10" key="1">
    <citation type="submission" date="2017-02" db="EMBL/GenBank/DDBJ databases">
        <authorList>
            <person name="Rodrigo-Torres L."/>
            <person name="Arahal R.D."/>
            <person name="Lucena T."/>
        </authorList>
    </citation>
    <scope>NUCLEOTIDE SEQUENCE [LARGE SCALE GENOMIC DNA]</scope>
    <source>
        <strain evidence="10">CECT 7878</strain>
    </source>
</reference>
<proteinExistence type="inferred from homology"/>
<dbReference type="OrthoDB" id="9812625at2"/>
<feature type="active site" evidence="5 6">
    <location>
        <position position="230"/>
    </location>
</feature>
<evidence type="ECO:0000256" key="5">
    <source>
        <dbReference type="PIRSR" id="PIRSR036492-1"/>
    </source>
</evidence>
<dbReference type="InterPro" id="IPR012394">
    <property type="entry name" value="Aldehyde_DH_NAD(P)"/>
</dbReference>
<dbReference type="STRING" id="1123498.VR7878_02643"/>
<dbReference type="GO" id="GO:0006081">
    <property type="term" value="P:aldehyde metabolic process"/>
    <property type="evidence" value="ECO:0007669"/>
    <property type="project" value="InterPro"/>
</dbReference>
<dbReference type="Gene3D" id="3.40.309.10">
    <property type="entry name" value="Aldehyde Dehydrogenase, Chain A, domain 2"/>
    <property type="match status" value="1"/>
</dbReference>
<sequence length="487" mass="53120">MSVQTSSAQVTAANLESSDTSSFHEMNSILSSMKRAHLKSGPADAELRQDRLLRAIRLLKDNRVALAQAMSEDFGHRSTYQSMLADIMTSTLALQHAAEHVAEWMSAETVDVEQGMQARIQPQPLGVVGIISPWNFPLNLSFGPLAGVFSAGNTVMLKPSELTPRTSELVAELVGRYFDPMEFVVVLGDSKIAQQFSSLPFDHLLFTGSTAVGKQVMRAASENLVPVTLELGGKSPVVIAPDADLPTAITRTLTVKTFNAGQICLSPDYILLPQGSEQQLIDAAQKFMQQGFPTLQSNPDYTAIISERHYQRLIHVLEDAKQKGARVVSLAPSGEVDFDASSRKIAPHLVLDVTDEMAIMQEEIFGPLLPVKTYQALEEAIDYINQHPRPLAAYYFGENQTQQAQFANQTTSGGLVINDVMTHVTIEELPFGGVGASGIGAYHGIHGFRRFTHAKPIVIQSKEGASSQRIRAPYADKMAQLEAFLSQ</sequence>
<dbReference type="InterPro" id="IPR016162">
    <property type="entry name" value="Ald_DH_N"/>
</dbReference>
<dbReference type="Gene3D" id="3.40.605.10">
    <property type="entry name" value="Aldehyde Dehydrogenase, Chain A, domain 1"/>
    <property type="match status" value="1"/>
</dbReference>
<evidence type="ECO:0000313" key="9">
    <source>
        <dbReference type="EMBL" id="SJN58079.1"/>
    </source>
</evidence>
<protein>
    <recommendedName>
        <fullName evidence="4">Aldehyde dehydrogenase</fullName>
    </recommendedName>
</protein>
<evidence type="ECO:0000256" key="7">
    <source>
        <dbReference type="RuleBase" id="RU003345"/>
    </source>
</evidence>
<dbReference type="InterPro" id="IPR016163">
    <property type="entry name" value="Ald_DH_C"/>
</dbReference>
<evidence type="ECO:0000256" key="6">
    <source>
        <dbReference type="PROSITE-ProRule" id="PRU10007"/>
    </source>
</evidence>
<evidence type="ECO:0000259" key="8">
    <source>
        <dbReference type="Pfam" id="PF00171"/>
    </source>
</evidence>
<evidence type="ECO:0000256" key="3">
    <source>
        <dbReference type="ARBA" id="ARBA00023027"/>
    </source>
</evidence>
<evidence type="ECO:0000256" key="4">
    <source>
        <dbReference type="PIRNR" id="PIRNR036492"/>
    </source>
</evidence>
<dbReference type="PROSITE" id="PS00687">
    <property type="entry name" value="ALDEHYDE_DEHYDR_GLU"/>
    <property type="match status" value="1"/>
</dbReference>
<gene>
    <name evidence="9" type="primary">calB</name>
    <name evidence="9" type="ORF">VR7878_02643</name>
</gene>
<dbReference type="Pfam" id="PF00171">
    <property type="entry name" value="Aldedh"/>
    <property type="match status" value="1"/>
</dbReference>
<dbReference type="RefSeq" id="WP_077336586.1">
    <property type="nucleotide sequence ID" value="NZ_FULE01000034.1"/>
</dbReference>
<dbReference type="InterPro" id="IPR029510">
    <property type="entry name" value="Ald_DH_CS_GLU"/>
</dbReference>
<feature type="domain" description="Aldehyde dehydrogenase" evidence="8">
    <location>
        <begin position="24"/>
        <end position="455"/>
    </location>
</feature>
<dbReference type="EMBL" id="FULE01000034">
    <property type="protein sequence ID" value="SJN58079.1"/>
    <property type="molecule type" value="Genomic_DNA"/>
</dbReference>